<proteinExistence type="predicted"/>
<organism evidence="3 4">
    <name type="scientific">Candidatus Liptonbacteria bacterium RIFCSPLOWO2_01_FULL_53_13</name>
    <dbReference type="NCBI Taxonomy" id="1798651"/>
    <lineage>
        <taxon>Bacteria</taxon>
        <taxon>Candidatus Liptoniibacteriota</taxon>
    </lineage>
</organism>
<keyword evidence="1" id="KW-0812">Transmembrane</keyword>
<feature type="domain" description="PrcB C-terminal" evidence="2">
    <location>
        <begin position="101"/>
        <end position="157"/>
    </location>
</feature>
<sequence>MNQKGFANVAVIIAAVILVGVIGYFALNRKAPSPAPVATQPSFSEQIQSFESMGKSGYSGLEDRKDYVIKDASEWKNLWEVAYARVSQKPALPVVDFNNEMIIAVAQGSHSTGGYNIEVTGILEKENSLEVQVKETSPAPGAMVTQAFTQPFHIVKTKKSDKEVVFKR</sequence>
<dbReference type="Proteomes" id="UP000178348">
    <property type="component" value="Unassembled WGS sequence"/>
</dbReference>
<dbReference type="AlphaFoldDB" id="A0A1G2CK81"/>
<evidence type="ECO:0000259" key="2">
    <source>
        <dbReference type="Pfam" id="PF14343"/>
    </source>
</evidence>
<gene>
    <name evidence="3" type="ORF">A2946_00025</name>
</gene>
<protein>
    <recommendedName>
        <fullName evidence="2">PrcB C-terminal domain-containing protein</fullName>
    </recommendedName>
</protein>
<evidence type="ECO:0000313" key="3">
    <source>
        <dbReference type="EMBL" id="OGZ01051.1"/>
    </source>
</evidence>
<accession>A0A1G2CK81</accession>
<name>A0A1G2CK81_9BACT</name>
<dbReference type="Pfam" id="PF14343">
    <property type="entry name" value="PrcB_C"/>
    <property type="match status" value="1"/>
</dbReference>
<feature type="transmembrane region" description="Helical" evidence="1">
    <location>
        <begin position="6"/>
        <end position="27"/>
    </location>
</feature>
<evidence type="ECO:0000256" key="1">
    <source>
        <dbReference type="SAM" id="Phobius"/>
    </source>
</evidence>
<reference evidence="3 4" key="1">
    <citation type="journal article" date="2016" name="Nat. Commun.">
        <title>Thousands of microbial genomes shed light on interconnected biogeochemical processes in an aquifer system.</title>
        <authorList>
            <person name="Anantharaman K."/>
            <person name="Brown C.T."/>
            <person name="Hug L.A."/>
            <person name="Sharon I."/>
            <person name="Castelle C.J."/>
            <person name="Probst A.J."/>
            <person name="Thomas B.C."/>
            <person name="Singh A."/>
            <person name="Wilkins M.J."/>
            <person name="Karaoz U."/>
            <person name="Brodie E.L."/>
            <person name="Williams K.H."/>
            <person name="Hubbard S.S."/>
            <person name="Banfield J.F."/>
        </authorList>
    </citation>
    <scope>NUCLEOTIDE SEQUENCE [LARGE SCALE GENOMIC DNA]</scope>
</reference>
<keyword evidence="1" id="KW-1133">Transmembrane helix</keyword>
<dbReference type="InterPro" id="IPR025748">
    <property type="entry name" value="PrcB_C_dom"/>
</dbReference>
<evidence type="ECO:0000313" key="4">
    <source>
        <dbReference type="Proteomes" id="UP000178348"/>
    </source>
</evidence>
<comment type="caution">
    <text evidence="3">The sequence shown here is derived from an EMBL/GenBank/DDBJ whole genome shotgun (WGS) entry which is preliminary data.</text>
</comment>
<keyword evidence="1" id="KW-0472">Membrane</keyword>
<dbReference type="EMBL" id="MHLB01000049">
    <property type="protein sequence ID" value="OGZ01051.1"/>
    <property type="molecule type" value="Genomic_DNA"/>
</dbReference>